<sequence length="233" mass="25713" precursor="true">MKRYVLLVTSMALCFALHESALAETQQLGFYASVKAGAGVAQADDLDLEVMDTSNTVDVDDESDVVPVVGLALGWDFYKSSELPVRVELEYTHMNDADFSWQGDVTVLGFTTNERFEAEVSADVLMLNGYYDFRNRSRFTPFVQAGLGLAILKTDVKRITDGFDAGTEKDTNVNFAADIGAGVGFALTEQLTLDASYRFAYLGPAGVDVELAFYKTEADIWRHDMLLGLRYAF</sequence>
<feature type="domain" description="Outer membrane protein beta-barrel" evidence="3">
    <location>
        <begin position="12"/>
        <end position="233"/>
    </location>
</feature>
<feature type="signal peptide" evidence="2">
    <location>
        <begin position="1"/>
        <end position="23"/>
    </location>
</feature>
<feature type="chain" id="PRO_5003307981" evidence="2">
    <location>
        <begin position="24"/>
        <end position="233"/>
    </location>
</feature>
<keyword evidence="1 2" id="KW-0732">Signal</keyword>
<dbReference type="AlphaFoldDB" id="F3YXH0"/>
<dbReference type="InterPro" id="IPR011250">
    <property type="entry name" value="OMP/PagP_B-barrel"/>
</dbReference>
<accession>F3YXH0</accession>
<evidence type="ECO:0000313" key="4">
    <source>
        <dbReference type="EMBL" id="EGJ51747.1"/>
    </source>
</evidence>
<evidence type="ECO:0000313" key="5">
    <source>
        <dbReference type="Proteomes" id="UP000007844"/>
    </source>
</evidence>
<evidence type="ECO:0000256" key="2">
    <source>
        <dbReference type="SAM" id="SignalP"/>
    </source>
</evidence>
<proteinExistence type="predicted"/>
<evidence type="ECO:0000259" key="3">
    <source>
        <dbReference type="Pfam" id="PF13505"/>
    </source>
</evidence>
<dbReference type="SUPFAM" id="SSF56925">
    <property type="entry name" value="OMPA-like"/>
    <property type="match status" value="1"/>
</dbReference>
<name>F3YXH0_DESAF</name>
<gene>
    <name evidence="4" type="ORF">Desaf_3463</name>
</gene>
<dbReference type="EMBL" id="CP003221">
    <property type="protein sequence ID" value="EGJ51747.1"/>
    <property type="molecule type" value="Genomic_DNA"/>
</dbReference>
<organism evidence="4 5">
    <name type="scientific">Desulfocurvibacter africanus subsp. africanus str. Walvis Bay</name>
    <dbReference type="NCBI Taxonomy" id="690850"/>
    <lineage>
        <taxon>Bacteria</taxon>
        <taxon>Pseudomonadati</taxon>
        <taxon>Thermodesulfobacteriota</taxon>
        <taxon>Desulfovibrionia</taxon>
        <taxon>Desulfovibrionales</taxon>
        <taxon>Desulfovibrionaceae</taxon>
        <taxon>Desulfocurvibacter</taxon>
    </lineage>
</organism>
<dbReference type="InterPro" id="IPR027385">
    <property type="entry name" value="Beta-barrel_OMP"/>
</dbReference>
<dbReference type="STRING" id="690850.Desaf_3463"/>
<evidence type="ECO:0000256" key="1">
    <source>
        <dbReference type="ARBA" id="ARBA00022729"/>
    </source>
</evidence>
<protein>
    <submittedName>
        <fullName evidence="4">Porin opacity type</fullName>
    </submittedName>
</protein>
<dbReference type="RefSeq" id="WP_014261361.1">
    <property type="nucleotide sequence ID" value="NC_016629.1"/>
</dbReference>
<dbReference type="eggNOG" id="COG3637">
    <property type="taxonomic scope" value="Bacteria"/>
</dbReference>
<dbReference type="Gene3D" id="2.40.160.20">
    <property type="match status" value="1"/>
</dbReference>
<keyword evidence="5" id="KW-1185">Reference proteome</keyword>
<dbReference type="HOGENOM" id="CLU_057473_1_0_7"/>
<reference evidence="4 5" key="1">
    <citation type="journal article" date="2011" name="J. Bacteriol.">
        <title>Genome sequence of the mercury-methylating and pleomorphic Desulfovibrio africanus Strain Walvis Bay.</title>
        <authorList>
            <person name="Brown S.D."/>
            <person name="Wall J.D."/>
            <person name="Kucken A.M."/>
            <person name="Gilmour C.C."/>
            <person name="Podar M."/>
            <person name="Brandt C.C."/>
            <person name="Teshima H."/>
            <person name="Detter J.C."/>
            <person name="Han C.S."/>
            <person name="Land M.L."/>
            <person name="Lucas S."/>
            <person name="Han J."/>
            <person name="Pennacchio L."/>
            <person name="Nolan M."/>
            <person name="Pitluck S."/>
            <person name="Woyke T."/>
            <person name="Goodwin L."/>
            <person name="Palumbo A.V."/>
            <person name="Elias D.A."/>
        </authorList>
    </citation>
    <scope>NUCLEOTIDE SEQUENCE [LARGE SCALE GENOMIC DNA]</scope>
    <source>
        <strain evidence="4 5">Walvis Bay</strain>
    </source>
</reference>
<dbReference type="Pfam" id="PF13505">
    <property type="entry name" value="OMP_b-brl"/>
    <property type="match status" value="1"/>
</dbReference>
<dbReference type="KEGG" id="daf:Desaf_3463"/>
<dbReference type="Proteomes" id="UP000007844">
    <property type="component" value="Chromosome"/>
</dbReference>